<dbReference type="GO" id="GO:0044205">
    <property type="term" value="P:'de novo' UMP biosynthetic process"/>
    <property type="evidence" value="ECO:0007669"/>
    <property type="project" value="UniProtKB-UniRule"/>
</dbReference>
<feature type="binding site" evidence="11">
    <location>
        <position position="48"/>
    </location>
    <ligand>
        <name>substrate</name>
    </ligand>
</feature>
<evidence type="ECO:0000256" key="11">
    <source>
        <dbReference type="HAMAP-Rule" id="MF_00224"/>
    </source>
</evidence>
<dbReference type="InterPro" id="IPR024920">
    <property type="entry name" value="Dihydroorotate_DH_1"/>
</dbReference>
<dbReference type="PROSITE" id="PS00911">
    <property type="entry name" value="DHODEHASE_1"/>
    <property type="match status" value="1"/>
</dbReference>
<dbReference type="InterPro" id="IPR001295">
    <property type="entry name" value="Dihydroorotate_DH_CS"/>
</dbReference>
<dbReference type="Gene3D" id="2.30.26.10">
    <property type="entry name" value="Dihydroorotate Dehydrogenase A, chain A, domain 2"/>
    <property type="match status" value="1"/>
</dbReference>
<evidence type="ECO:0000256" key="10">
    <source>
        <dbReference type="ARBA" id="ARBA00023002"/>
    </source>
</evidence>
<dbReference type="Pfam" id="PF01180">
    <property type="entry name" value="DHO_dh"/>
    <property type="match status" value="1"/>
</dbReference>
<feature type="binding site" evidence="11">
    <location>
        <position position="129"/>
    </location>
    <ligand>
        <name>substrate</name>
    </ligand>
</feature>
<comment type="function">
    <text evidence="11">Catalyzes the conversion of dihydroorotate to orotate.</text>
</comment>
<evidence type="ECO:0000256" key="8">
    <source>
        <dbReference type="ARBA" id="ARBA00022643"/>
    </source>
</evidence>
<keyword evidence="14" id="KW-1185">Reference proteome</keyword>
<keyword evidence="6 11" id="KW-0963">Cytoplasm</keyword>
<dbReference type="NCBIfam" id="NF002702">
    <property type="entry name" value="PRK02506.1"/>
    <property type="match status" value="1"/>
</dbReference>
<evidence type="ECO:0000313" key="13">
    <source>
        <dbReference type="EMBL" id="WOX07087.1"/>
    </source>
</evidence>
<reference evidence="13 14" key="1">
    <citation type="submission" date="2023-10" db="EMBL/GenBank/DDBJ databases">
        <title>Description of Microbulbifer bruguierae sp. nov., isolated from the sediments of mangrove plant Bruguiera sexangula and comparative genomic analyses of the genus Microbulbifer.</title>
        <authorList>
            <person name="Long M."/>
        </authorList>
    </citation>
    <scope>NUCLEOTIDE SEQUENCE [LARGE SCALE GENOMIC DNA]</scope>
    <source>
        <strain evidence="13 14">SPO729</strain>
    </source>
</reference>
<evidence type="ECO:0000256" key="6">
    <source>
        <dbReference type="ARBA" id="ARBA00022490"/>
    </source>
</evidence>
<feature type="binding site" evidence="11">
    <location>
        <position position="194"/>
    </location>
    <ligand>
        <name>FMN</name>
        <dbReference type="ChEBI" id="CHEBI:58210"/>
    </ligand>
</feature>
<keyword evidence="7 11" id="KW-0285">Flavoprotein</keyword>
<evidence type="ECO:0000256" key="7">
    <source>
        <dbReference type="ARBA" id="ARBA00022630"/>
    </source>
</evidence>
<dbReference type="EMBL" id="CP137555">
    <property type="protein sequence ID" value="WOX07087.1"/>
    <property type="molecule type" value="Genomic_DNA"/>
</dbReference>
<dbReference type="PANTHER" id="PTHR48109:SF1">
    <property type="entry name" value="DIHYDROOROTATE DEHYDROGENASE (FUMARATE)"/>
    <property type="match status" value="1"/>
</dbReference>
<organism evidence="13 14">
    <name type="scientific">Microbulbifer pacificus</name>
    <dbReference type="NCBI Taxonomy" id="407164"/>
    <lineage>
        <taxon>Bacteria</taxon>
        <taxon>Pseudomonadati</taxon>
        <taxon>Pseudomonadota</taxon>
        <taxon>Gammaproteobacteria</taxon>
        <taxon>Cellvibrionales</taxon>
        <taxon>Microbulbiferaceae</taxon>
        <taxon>Microbulbifer</taxon>
    </lineage>
</organism>
<comment type="similarity">
    <text evidence="4 11">Belongs to the dihydroorotate dehydrogenase family. Type 1 subfamily.</text>
</comment>
<dbReference type="Gene3D" id="3.20.20.70">
    <property type="entry name" value="Aldolase class I"/>
    <property type="match status" value="1"/>
</dbReference>
<evidence type="ECO:0000256" key="5">
    <source>
        <dbReference type="ARBA" id="ARBA00011738"/>
    </source>
</evidence>
<evidence type="ECO:0000256" key="1">
    <source>
        <dbReference type="ARBA" id="ARBA00001694"/>
    </source>
</evidence>
<dbReference type="InterPro" id="IPR012135">
    <property type="entry name" value="Dihydroorotate_DH_1_2"/>
</dbReference>
<dbReference type="GO" id="GO:0005737">
    <property type="term" value="C:cytoplasm"/>
    <property type="evidence" value="ECO:0007669"/>
    <property type="project" value="UniProtKB-SubCell"/>
</dbReference>
<feature type="binding site" evidence="11">
    <location>
        <position position="223"/>
    </location>
    <ligand>
        <name>FMN</name>
        <dbReference type="ChEBI" id="CHEBI:58210"/>
    </ligand>
</feature>
<comment type="subcellular location">
    <subcellularLocation>
        <location evidence="2 11">Cytoplasm</location>
    </subcellularLocation>
</comment>
<feature type="binding site" evidence="11">
    <location>
        <begin position="273"/>
        <end position="274"/>
    </location>
    <ligand>
        <name>FMN</name>
        <dbReference type="ChEBI" id="CHEBI:58210"/>
    </ligand>
</feature>
<dbReference type="SUPFAM" id="SSF51395">
    <property type="entry name" value="FMN-linked oxidoreductases"/>
    <property type="match status" value="1"/>
</dbReference>
<dbReference type="KEGG" id="mpaf:R5R33_08120"/>
<feature type="binding site" evidence="11">
    <location>
        <begin position="195"/>
        <end position="196"/>
    </location>
    <ligand>
        <name>substrate</name>
    </ligand>
</feature>
<dbReference type="RefSeq" id="WP_318955520.1">
    <property type="nucleotide sequence ID" value="NZ_CP137555.1"/>
</dbReference>
<dbReference type="Proteomes" id="UP001302477">
    <property type="component" value="Chromosome"/>
</dbReference>
<dbReference type="InterPro" id="IPR023359">
    <property type="entry name" value="Dihydro_DH_chainA_dom2"/>
</dbReference>
<protein>
    <recommendedName>
        <fullName evidence="11">Dihydroorotate dehydrogenase</fullName>
        <shortName evidence="11">DHOD</shortName>
        <shortName evidence="11">DHODase</shortName>
        <shortName evidence="11">DHOdehase</shortName>
        <ecNumber evidence="11">1.3.-.-</ecNumber>
    </recommendedName>
</protein>
<comment type="catalytic activity">
    <reaction evidence="1">
        <text>(S)-dihydroorotate + fumarate = orotate + succinate</text>
        <dbReference type="Rhea" id="RHEA:30059"/>
        <dbReference type="ChEBI" id="CHEBI:29806"/>
        <dbReference type="ChEBI" id="CHEBI:30031"/>
        <dbReference type="ChEBI" id="CHEBI:30839"/>
        <dbReference type="ChEBI" id="CHEBI:30864"/>
        <dbReference type="EC" id="1.3.98.1"/>
    </reaction>
</comment>
<comment type="caution">
    <text evidence="11">Lacks conserved residue(s) required for the propagation of feature annotation.</text>
</comment>
<dbReference type="PROSITE" id="PS00912">
    <property type="entry name" value="DHODEHASE_2"/>
    <property type="match status" value="1"/>
</dbReference>
<dbReference type="EC" id="1.3.-.-" evidence="11"/>
<dbReference type="InterPro" id="IPR005720">
    <property type="entry name" value="Dihydroorotate_DH_cat"/>
</dbReference>
<dbReference type="InterPro" id="IPR013785">
    <property type="entry name" value="Aldolase_TIM"/>
</dbReference>
<keyword evidence="10 11" id="KW-0560">Oxidoreductase</keyword>
<feature type="domain" description="Dihydroorotate dehydrogenase catalytic" evidence="12">
    <location>
        <begin position="7"/>
        <end position="295"/>
    </location>
</feature>
<evidence type="ECO:0000313" key="14">
    <source>
        <dbReference type="Proteomes" id="UP001302477"/>
    </source>
</evidence>
<evidence type="ECO:0000256" key="3">
    <source>
        <dbReference type="ARBA" id="ARBA00004725"/>
    </source>
</evidence>
<feature type="binding site" evidence="11">
    <location>
        <begin position="72"/>
        <end position="76"/>
    </location>
    <ligand>
        <name>substrate</name>
    </ligand>
</feature>
<dbReference type="GO" id="GO:1990663">
    <property type="term" value="F:dihydroorotate dehydrogenase (fumarate) activity"/>
    <property type="evidence" value="ECO:0007669"/>
    <property type="project" value="UniProtKB-EC"/>
</dbReference>
<feature type="binding site" evidence="11">
    <location>
        <begin position="48"/>
        <end position="49"/>
    </location>
    <ligand>
        <name>FMN</name>
        <dbReference type="ChEBI" id="CHEBI:58210"/>
    </ligand>
</feature>
<dbReference type="CDD" id="cd04741">
    <property type="entry name" value="DHOD_1A_like"/>
    <property type="match status" value="1"/>
</dbReference>
<keyword evidence="9 11" id="KW-0665">Pyrimidine biosynthesis</keyword>
<comment type="cofactor">
    <cofactor evidence="11">
        <name>FMN</name>
        <dbReference type="ChEBI" id="CHEBI:58210"/>
    </cofactor>
    <text evidence="11">Binds 1 FMN per subunit.</text>
</comment>
<dbReference type="GO" id="GO:0006207">
    <property type="term" value="P:'de novo' pyrimidine nucleobase biosynthetic process"/>
    <property type="evidence" value="ECO:0007669"/>
    <property type="project" value="InterPro"/>
</dbReference>
<sequence length="314" mass="33620">MAAAVSLATSIAGVSLSSCLYNASGPLCTTAEELDAIGNSEAGAILSKSATLEKRAGNPEPRYFETPWGSINSMGLPNEGFQYYLDYASRAEAFAKPYIMSISGLSHQDNVDMIKALAGQKHIAAIELNLSCPNVPGKPQTGYDFEQSRALLQRVFEHVSLPLGVKLPPYFDLPHFDMMAAVLNDYPLAFVTCVNSIGNGLVIDPESESVVIKPKSGFGGIGGDFIKPTALANVRKFYTLLNKDIAIIGCGGVKSGLDAFEHILCGASAVQIGTQFMREGTTCFSRIARELGEIMQQKGYADITSFQGKLRSLD</sequence>
<feature type="binding site" evidence="11">
    <location>
        <position position="24"/>
    </location>
    <ligand>
        <name>FMN</name>
        <dbReference type="ChEBI" id="CHEBI:58210"/>
    </ligand>
</feature>
<dbReference type="InterPro" id="IPR050074">
    <property type="entry name" value="DHO_dehydrogenase"/>
</dbReference>
<comment type="subunit">
    <text evidence="5">Homodimer.</text>
</comment>
<feature type="active site" description="Nucleophile" evidence="11">
    <location>
        <position position="132"/>
    </location>
</feature>
<keyword evidence="8 11" id="KW-0288">FMN</keyword>
<feature type="binding site" evidence="11">
    <location>
        <begin position="251"/>
        <end position="252"/>
    </location>
    <ligand>
        <name>FMN</name>
        <dbReference type="ChEBI" id="CHEBI:58210"/>
    </ligand>
</feature>
<comment type="pathway">
    <text evidence="3 11">Pyrimidine metabolism; UMP biosynthesis via de novo pathway.</text>
</comment>
<evidence type="ECO:0000259" key="12">
    <source>
        <dbReference type="Pfam" id="PF01180"/>
    </source>
</evidence>
<evidence type="ECO:0000256" key="2">
    <source>
        <dbReference type="ARBA" id="ARBA00004496"/>
    </source>
</evidence>
<evidence type="ECO:0000256" key="9">
    <source>
        <dbReference type="ARBA" id="ARBA00022975"/>
    </source>
</evidence>
<feature type="binding site" evidence="11">
    <location>
        <position position="129"/>
    </location>
    <ligand>
        <name>FMN</name>
        <dbReference type="ChEBI" id="CHEBI:58210"/>
    </ligand>
</feature>
<gene>
    <name evidence="11" type="primary">pyrD</name>
    <name evidence="13" type="ORF">R5R33_08120</name>
</gene>
<evidence type="ECO:0000256" key="4">
    <source>
        <dbReference type="ARBA" id="ARBA00008008"/>
    </source>
</evidence>
<name>A0AAU0N283_9GAMM</name>
<comment type="catalytic activity">
    <reaction evidence="11">
        <text>(S)-dihydroorotate + A = orotate + AH2</text>
        <dbReference type="Rhea" id="RHEA:18073"/>
        <dbReference type="ChEBI" id="CHEBI:13193"/>
        <dbReference type="ChEBI" id="CHEBI:17499"/>
        <dbReference type="ChEBI" id="CHEBI:30839"/>
        <dbReference type="ChEBI" id="CHEBI:30864"/>
    </reaction>
</comment>
<dbReference type="HAMAP" id="MF_00224">
    <property type="entry name" value="DHO_dh_type1"/>
    <property type="match status" value="1"/>
</dbReference>
<dbReference type="FunFam" id="3.20.20.70:FF:000027">
    <property type="entry name" value="Dihydropyrimidine dehydrogenase [NADP(+)]"/>
    <property type="match status" value="1"/>
</dbReference>
<dbReference type="InterPro" id="IPR033886">
    <property type="entry name" value="DHOD_1A"/>
</dbReference>
<proteinExistence type="inferred from homology"/>
<dbReference type="AlphaFoldDB" id="A0AAU0N283"/>
<feature type="binding site" evidence="11">
    <location>
        <position position="166"/>
    </location>
    <ligand>
        <name>FMN</name>
        <dbReference type="ChEBI" id="CHEBI:58210"/>
    </ligand>
</feature>
<dbReference type="PANTHER" id="PTHR48109">
    <property type="entry name" value="DIHYDROOROTATE DEHYDROGENASE (QUINONE), MITOCHONDRIAL-RELATED"/>
    <property type="match status" value="1"/>
</dbReference>
<dbReference type="PIRSF" id="PIRSF000164">
    <property type="entry name" value="DHO_oxidase"/>
    <property type="match status" value="1"/>
</dbReference>
<accession>A0AAU0N283</accession>